<feature type="non-terminal residue" evidence="2">
    <location>
        <position position="265"/>
    </location>
</feature>
<feature type="compositionally biased region" description="Gly residues" evidence="1">
    <location>
        <begin position="215"/>
        <end position="230"/>
    </location>
</feature>
<sequence length="265" mass="26253">MGGRVIVMDGRGLVRSIKVFGSAQGWRTVRAAWRRHRADACGLPARGAERARVPGLAVEAEPGPGGGTVRFARSSLRICVSAGGTVFWGWDGAGPLPSYAVAAEAPEPDPRASLEPDTGGGWRIVSERVTVAVSRHGAVEIRTPGGVMLRRDLPPRWWEPVAGGEDGGSASGGAVPGGPGSAGAGRPGADSDGAASGGAASGGAASGGAASRRGCSGGGGFRGGPGGGGRRGARGGPDHHPAAQRPAGHAHLDAARPVMARARAL</sequence>
<accession>A0A0L8KXW1</accession>
<feature type="compositionally biased region" description="Gly residues" evidence="1">
    <location>
        <begin position="164"/>
        <end position="186"/>
    </location>
</feature>
<dbReference type="PATRIC" id="fig|1938.6.peg.2520"/>
<evidence type="ECO:0000256" key="1">
    <source>
        <dbReference type="SAM" id="MobiDB-lite"/>
    </source>
</evidence>
<gene>
    <name evidence="2" type="ORF">ADK34_11555</name>
</gene>
<evidence type="ECO:0000313" key="2">
    <source>
        <dbReference type="EMBL" id="KOG30793.1"/>
    </source>
</evidence>
<dbReference type="AlphaFoldDB" id="A0A0L8KXW1"/>
<evidence type="ECO:0008006" key="4">
    <source>
        <dbReference type="Google" id="ProtNLM"/>
    </source>
</evidence>
<feature type="compositionally biased region" description="Gly residues" evidence="1">
    <location>
        <begin position="195"/>
        <end position="206"/>
    </location>
</feature>
<proteinExistence type="predicted"/>
<dbReference type="EMBL" id="LGUP01000088">
    <property type="protein sequence ID" value="KOG30793.1"/>
    <property type="molecule type" value="Genomic_DNA"/>
</dbReference>
<name>A0A0L8KXW1_STRVR</name>
<reference evidence="2 3" key="1">
    <citation type="submission" date="2015-06" db="EMBL/GenBank/DDBJ databases">
        <authorList>
            <person name="Hoefler B.C."/>
            <person name="Straight P.D."/>
        </authorList>
    </citation>
    <scope>NUCLEOTIDE SEQUENCE [LARGE SCALE GENOMIC DNA]</scope>
    <source>
        <strain evidence="2 3">NRRL 3427</strain>
    </source>
</reference>
<protein>
    <recommendedName>
        <fullName evidence="4">Glycosyl hydrolase</fullName>
    </recommendedName>
</protein>
<feature type="region of interest" description="Disordered" evidence="1">
    <location>
        <begin position="158"/>
        <end position="265"/>
    </location>
</feature>
<evidence type="ECO:0000313" key="3">
    <source>
        <dbReference type="Proteomes" id="UP000037023"/>
    </source>
</evidence>
<organism evidence="2 3">
    <name type="scientific">Streptomyces viridochromogenes</name>
    <dbReference type="NCBI Taxonomy" id="1938"/>
    <lineage>
        <taxon>Bacteria</taxon>
        <taxon>Bacillati</taxon>
        <taxon>Actinomycetota</taxon>
        <taxon>Actinomycetes</taxon>
        <taxon>Kitasatosporales</taxon>
        <taxon>Streptomycetaceae</taxon>
        <taxon>Streptomyces</taxon>
    </lineage>
</organism>
<comment type="caution">
    <text evidence="2">The sequence shown here is derived from an EMBL/GenBank/DDBJ whole genome shotgun (WGS) entry which is preliminary data.</text>
</comment>
<dbReference type="Proteomes" id="UP000037023">
    <property type="component" value="Unassembled WGS sequence"/>
</dbReference>